<dbReference type="Gene3D" id="3.40.50.880">
    <property type="match status" value="1"/>
</dbReference>
<dbReference type="AlphaFoldDB" id="X0YWK5"/>
<feature type="non-terminal residue" evidence="2">
    <location>
        <position position="1"/>
    </location>
</feature>
<accession>X0YWK5</accession>
<sequence>AGVKMPFTSDCSLYEVRPLAKSTKRLLIGTIPDKEPEPVAWTNSYKKSRIFYTSLGHPDDFGNAQFRRLLINAVFWAMNKPVPKPKETK</sequence>
<feature type="domain" description="ThuA-like" evidence="1">
    <location>
        <begin position="29"/>
        <end position="77"/>
    </location>
</feature>
<dbReference type="EMBL" id="BARS01053619">
    <property type="protein sequence ID" value="GAG52693.1"/>
    <property type="molecule type" value="Genomic_DNA"/>
</dbReference>
<evidence type="ECO:0000313" key="2">
    <source>
        <dbReference type="EMBL" id="GAG52693.1"/>
    </source>
</evidence>
<name>X0YWK5_9ZZZZ</name>
<proteinExistence type="predicted"/>
<evidence type="ECO:0000259" key="1">
    <source>
        <dbReference type="Pfam" id="PF06283"/>
    </source>
</evidence>
<comment type="caution">
    <text evidence="2">The sequence shown here is derived from an EMBL/GenBank/DDBJ whole genome shotgun (WGS) entry which is preliminary data.</text>
</comment>
<organism evidence="2">
    <name type="scientific">marine sediment metagenome</name>
    <dbReference type="NCBI Taxonomy" id="412755"/>
    <lineage>
        <taxon>unclassified sequences</taxon>
        <taxon>metagenomes</taxon>
        <taxon>ecological metagenomes</taxon>
    </lineage>
</organism>
<dbReference type="InterPro" id="IPR029010">
    <property type="entry name" value="ThuA-like"/>
</dbReference>
<gene>
    <name evidence="2" type="ORF">S01H1_79524</name>
</gene>
<reference evidence="2" key="1">
    <citation type="journal article" date="2014" name="Front. Microbiol.">
        <title>High frequency of phylogenetically diverse reductive dehalogenase-homologous genes in deep subseafloor sedimentary metagenomes.</title>
        <authorList>
            <person name="Kawai M."/>
            <person name="Futagami T."/>
            <person name="Toyoda A."/>
            <person name="Takaki Y."/>
            <person name="Nishi S."/>
            <person name="Hori S."/>
            <person name="Arai W."/>
            <person name="Tsubouchi T."/>
            <person name="Morono Y."/>
            <person name="Uchiyama I."/>
            <person name="Ito T."/>
            <person name="Fujiyama A."/>
            <person name="Inagaki F."/>
            <person name="Takami H."/>
        </authorList>
    </citation>
    <scope>NUCLEOTIDE SEQUENCE</scope>
    <source>
        <strain evidence="2">Expedition CK06-06</strain>
    </source>
</reference>
<protein>
    <recommendedName>
        <fullName evidence="1">ThuA-like domain-containing protein</fullName>
    </recommendedName>
</protein>
<dbReference type="Pfam" id="PF06283">
    <property type="entry name" value="ThuA"/>
    <property type="match status" value="1"/>
</dbReference>
<dbReference type="SUPFAM" id="SSF52317">
    <property type="entry name" value="Class I glutamine amidotransferase-like"/>
    <property type="match status" value="1"/>
</dbReference>
<dbReference type="InterPro" id="IPR029062">
    <property type="entry name" value="Class_I_gatase-like"/>
</dbReference>